<feature type="transmembrane region" description="Helical" evidence="11">
    <location>
        <begin position="81"/>
        <end position="103"/>
    </location>
</feature>
<dbReference type="SMART" id="SM00665">
    <property type="entry name" value="B561"/>
    <property type="match status" value="1"/>
</dbReference>
<dbReference type="InterPro" id="IPR006593">
    <property type="entry name" value="Cyt_b561/ferric_Rdtase_TM"/>
</dbReference>
<feature type="transmembrane region" description="Helical" evidence="11">
    <location>
        <begin position="159"/>
        <end position="180"/>
    </location>
</feature>
<feature type="transmembrane region" description="Helical" evidence="11">
    <location>
        <begin position="52"/>
        <end position="69"/>
    </location>
</feature>
<dbReference type="CDD" id="cd08761">
    <property type="entry name" value="Cyt_b561_CYB561D2_like"/>
    <property type="match status" value="1"/>
</dbReference>
<dbReference type="Gene3D" id="1.20.120.1770">
    <property type="match status" value="1"/>
</dbReference>
<keyword evidence="5 11" id="KW-0812">Transmembrane</keyword>
<dbReference type="EMBL" id="HBFB01036477">
    <property type="protein sequence ID" value="CAD8696340.1"/>
    <property type="molecule type" value="Transcribed_RNA"/>
</dbReference>
<evidence type="ECO:0000256" key="1">
    <source>
        <dbReference type="ARBA" id="ARBA00001970"/>
    </source>
</evidence>
<dbReference type="PANTHER" id="PTHR15422:SF45">
    <property type="entry name" value="CYTOCHROME B561 DOMAIN-CONTAINING PROTEIN"/>
    <property type="match status" value="1"/>
</dbReference>
<protein>
    <recommendedName>
        <fullName evidence="12">Cytochrome b561 domain-containing protein</fullName>
    </recommendedName>
</protein>
<dbReference type="PROSITE" id="PS50939">
    <property type="entry name" value="CYTOCHROME_B561"/>
    <property type="match status" value="1"/>
</dbReference>
<evidence type="ECO:0000256" key="8">
    <source>
        <dbReference type="ARBA" id="ARBA00022989"/>
    </source>
</evidence>
<evidence type="ECO:0000256" key="7">
    <source>
        <dbReference type="ARBA" id="ARBA00022982"/>
    </source>
</evidence>
<keyword evidence="7" id="KW-0249">Electron transport</keyword>
<evidence type="ECO:0000256" key="4">
    <source>
        <dbReference type="ARBA" id="ARBA00022617"/>
    </source>
</evidence>
<keyword evidence="8 11" id="KW-1133">Transmembrane helix</keyword>
<keyword evidence="9" id="KW-0408">Iron</keyword>
<evidence type="ECO:0000256" key="6">
    <source>
        <dbReference type="ARBA" id="ARBA00022723"/>
    </source>
</evidence>
<proteinExistence type="predicted"/>
<feature type="domain" description="Cytochrome b561" evidence="12">
    <location>
        <begin position="15"/>
        <end position="214"/>
    </location>
</feature>
<comment type="cofactor">
    <cofactor evidence="1">
        <name>heme b</name>
        <dbReference type="ChEBI" id="CHEBI:60344"/>
    </cofactor>
</comment>
<name>A0A7S0X2S6_9CHLO</name>
<feature type="transmembrane region" description="Helical" evidence="11">
    <location>
        <begin position="115"/>
        <end position="138"/>
    </location>
</feature>
<sequence>MMLQSPTKTAHSKQLVERLTTVLHGSVVIVALSLACCLFDGSLFAWHPALMSVGYIIFMSEGVLSAVMFRTLDGPERVSAIWSHALLQARAMVCIVAGFVVIYRNKVVNGRSHFLSTHAQVGLATMLLSLGSPLLGLVSFRRMGIIQRFPERLQPRIKWLHRQLGVVTWLMSLVTIQLALRHPAVYKGGLTIFWQVGVGLIAAVMGVLLAKAGAKAKEEDGIGKAV</sequence>
<dbReference type="GO" id="GO:0046872">
    <property type="term" value="F:metal ion binding"/>
    <property type="evidence" value="ECO:0007669"/>
    <property type="project" value="UniProtKB-KW"/>
</dbReference>
<evidence type="ECO:0000313" key="13">
    <source>
        <dbReference type="EMBL" id="CAD8696340.1"/>
    </source>
</evidence>
<evidence type="ECO:0000259" key="12">
    <source>
        <dbReference type="PROSITE" id="PS50939"/>
    </source>
</evidence>
<evidence type="ECO:0000256" key="9">
    <source>
        <dbReference type="ARBA" id="ARBA00023004"/>
    </source>
</evidence>
<dbReference type="GO" id="GO:0140575">
    <property type="term" value="F:transmembrane monodehydroascorbate reductase activity"/>
    <property type="evidence" value="ECO:0007669"/>
    <property type="project" value="InterPro"/>
</dbReference>
<dbReference type="GO" id="GO:0016020">
    <property type="term" value="C:membrane"/>
    <property type="evidence" value="ECO:0007669"/>
    <property type="project" value="UniProtKB-SubCell"/>
</dbReference>
<accession>A0A7S0X2S6</accession>
<keyword evidence="3" id="KW-0813">Transport</keyword>
<dbReference type="InterPro" id="IPR045150">
    <property type="entry name" value="CYB561D1/2"/>
</dbReference>
<evidence type="ECO:0000256" key="2">
    <source>
        <dbReference type="ARBA" id="ARBA00004141"/>
    </source>
</evidence>
<organism evidence="13">
    <name type="scientific">Chlamydomonas leiostraca</name>
    <dbReference type="NCBI Taxonomy" id="1034604"/>
    <lineage>
        <taxon>Eukaryota</taxon>
        <taxon>Viridiplantae</taxon>
        <taxon>Chlorophyta</taxon>
        <taxon>core chlorophytes</taxon>
        <taxon>Chlorophyceae</taxon>
        <taxon>CS clade</taxon>
        <taxon>Chlamydomonadales</taxon>
        <taxon>Chlamydomonadaceae</taxon>
        <taxon>Chlamydomonas</taxon>
    </lineage>
</organism>
<gene>
    <name evidence="13" type="ORF">CLEI1391_LOCUS20527</name>
</gene>
<dbReference type="AlphaFoldDB" id="A0A7S0X2S6"/>
<keyword evidence="4" id="KW-0349">Heme</keyword>
<feature type="transmembrane region" description="Helical" evidence="11">
    <location>
        <begin position="21"/>
        <end position="46"/>
    </location>
</feature>
<keyword evidence="10 11" id="KW-0472">Membrane</keyword>
<reference evidence="13" key="1">
    <citation type="submission" date="2021-01" db="EMBL/GenBank/DDBJ databases">
        <authorList>
            <person name="Corre E."/>
            <person name="Pelletier E."/>
            <person name="Niang G."/>
            <person name="Scheremetjew M."/>
            <person name="Finn R."/>
            <person name="Kale V."/>
            <person name="Holt S."/>
            <person name="Cochrane G."/>
            <person name="Meng A."/>
            <person name="Brown T."/>
            <person name="Cohen L."/>
        </authorList>
    </citation>
    <scope>NUCLEOTIDE SEQUENCE</scope>
    <source>
        <strain evidence="13">SAG 11-49</strain>
    </source>
</reference>
<feature type="transmembrane region" description="Helical" evidence="11">
    <location>
        <begin position="192"/>
        <end position="210"/>
    </location>
</feature>
<evidence type="ECO:0000256" key="10">
    <source>
        <dbReference type="ARBA" id="ARBA00023136"/>
    </source>
</evidence>
<evidence type="ECO:0000256" key="11">
    <source>
        <dbReference type="SAM" id="Phobius"/>
    </source>
</evidence>
<evidence type="ECO:0000256" key="5">
    <source>
        <dbReference type="ARBA" id="ARBA00022692"/>
    </source>
</evidence>
<keyword evidence="6" id="KW-0479">Metal-binding</keyword>
<comment type="subcellular location">
    <subcellularLocation>
        <location evidence="2">Membrane</location>
        <topology evidence="2">Multi-pass membrane protein</topology>
    </subcellularLocation>
</comment>
<evidence type="ECO:0000256" key="3">
    <source>
        <dbReference type="ARBA" id="ARBA00022448"/>
    </source>
</evidence>
<dbReference type="PANTHER" id="PTHR15422">
    <property type="entry name" value="OS05G0565100 PROTEIN"/>
    <property type="match status" value="1"/>
</dbReference>
<dbReference type="Pfam" id="PF03188">
    <property type="entry name" value="Cytochrom_B561"/>
    <property type="match status" value="1"/>
</dbReference>